<dbReference type="GO" id="GO:0000166">
    <property type="term" value="F:nucleotide binding"/>
    <property type="evidence" value="ECO:0007669"/>
    <property type="project" value="InterPro"/>
</dbReference>
<dbReference type="Gene3D" id="3.30.360.10">
    <property type="entry name" value="Dihydrodipicolinate Reductase, domain 2"/>
    <property type="match status" value="1"/>
</dbReference>
<organism evidence="3 4">
    <name type="scientific">Actinopolymorpha singaporensis</name>
    <dbReference type="NCBI Taxonomy" id="117157"/>
    <lineage>
        <taxon>Bacteria</taxon>
        <taxon>Bacillati</taxon>
        <taxon>Actinomycetota</taxon>
        <taxon>Actinomycetes</taxon>
        <taxon>Propionibacteriales</taxon>
        <taxon>Actinopolymorphaceae</taxon>
        <taxon>Actinopolymorpha</taxon>
    </lineage>
</organism>
<evidence type="ECO:0000313" key="4">
    <source>
        <dbReference type="Proteomes" id="UP000198983"/>
    </source>
</evidence>
<dbReference type="SUPFAM" id="SSF51735">
    <property type="entry name" value="NAD(P)-binding Rossmann-fold domains"/>
    <property type="match status" value="1"/>
</dbReference>
<dbReference type="Proteomes" id="UP000198983">
    <property type="component" value="Chromosome I"/>
</dbReference>
<dbReference type="GO" id="GO:0016491">
    <property type="term" value="F:oxidoreductase activity"/>
    <property type="evidence" value="ECO:0007669"/>
    <property type="project" value="UniProtKB-KW"/>
</dbReference>
<evidence type="ECO:0000259" key="2">
    <source>
        <dbReference type="Pfam" id="PF01408"/>
    </source>
</evidence>
<keyword evidence="1" id="KW-0560">Oxidoreductase</keyword>
<evidence type="ECO:0000313" key="3">
    <source>
        <dbReference type="EMBL" id="SDS75312.1"/>
    </source>
</evidence>
<dbReference type="PANTHER" id="PTHR43818:SF11">
    <property type="entry name" value="BCDNA.GH03377"/>
    <property type="match status" value="1"/>
</dbReference>
<dbReference type="RefSeq" id="WP_092654910.1">
    <property type="nucleotide sequence ID" value="NZ_LT629732.1"/>
</dbReference>
<protein>
    <submittedName>
        <fullName evidence="3">Predicted dehydrogenase</fullName>
    </submittedName>
</protein>
<dbReference type="Gene3D" id="3.40.50.720">
    <property type="entry name" value="NAD(P)-binding Rossmann-like Domain"/>
    <property type="match status" value="1"/>
</dbReference>
<dbReference type="InterPro" id="IPR050463">
    <property type="entry name" value="Gfo/Idh/MocA_oxidrdct_glycsds"/>
</dbReference>
<feature type="domain" description="Gfo/Idh/MocA-like oxidoreductase N-terminal" evidence="2">
    <location>
        <begin position="4"/>
        <end position="125"/>
    </location>
</feature>
<gene>
    <name evidence="3" type="ORF">SAMN04489717_3750</name>
</gene>
<dbReference type="Pfam" id="PF01408">
    <property type="entry name" value="GFO_IDH_MocA"/>
    <property type="match status" value="1"/>
</dbReference>
<dbReference type="SUPFAM" id="SSF55347">
    <property type="entry name" value="Glyceraldehyde-3-phosphate dehydrogenase-like, C-terminal domain"/>
    <property type="match status" value="1"/>
</dbReference>
<dbReference type="EMBL" id="LT629732">
    <property type="protein sequence ID" value="SDS75312.1"/>
    <property type="molecule type" value="Genomic_DNA"/>
</dbReference>
<proteinExistence type="predicted"/>
<dbReference type="InterPro" id="IPR000683">
    <property type="entry name" value="Gfo/Idh/MocA-like_OxRdtase_N"/>
</dbReference>
<dbReference type="OrthoDB" id="9771072at2"/>
<keyword evidence="4" id="KW-1185">Reference proteome</keyword>
<dbReference type="InterPro" id="IPR036291">
    <property type="entry name" value="NAD(P)-bd_dom_sf"/>
</dbReference>
<dbReference type="AlphaFoldDB" id="A0A1H1US09"/>
<name>A0A1H1US09_9ACTN</name>
<evidence type="ECO:0000256" key="1">
    <source>
        <dbReference type="ARBA" id="ARBA00023002"/>
    </source>
</evidence>
<sequence length="387" mass="42515">MDEIRVGVVGLGPRALGTWIPLLARIPGYRITAVCDRIEALHQAALSRVGDPTSVHAYSDYDDVFQDPTVDAVALTIRSRDQGRLAARALEAGKHVHAEVPAAYSVDDCWRLVLAVERSGLTYQLAEQTRYWGFVDAWRGLVSSGRLGHVTLAEGQYFHHYTEGMFQDPRSGELMGPDSIPDHPDAVPTWAQQMPPIHYLPHELSPMLRILDDRVTEVVGMSTGSPSAANPRIAQADMQVALMRTGKGTILRMAASFAQPHPPGNWHWYQLIGTGGRVEWSRTNRDRPKVWLADAQMHDLADVDWRYERTDAPVEARGSGHGDADYYTHISFRDAVFAGRQPPFDIYQAVDTAAPAVLAAQSMAAGSGLLEVPDFRPGPARAVGQAP</sequence>
<reference evidence="3 4" key="1">
    <citation type="submission" date="2016-10" db="EMBL/GenBank/DDBJ databases">
        <authorList>
            <person name="de Groot N.N."/>
        </authorList>
    </citation>
    <scope>NUCLEOTIDE SEQUENCE [LARGE SCALE GENOMIC DNA]</scope>
    <source>
        <strain evidence="3 4">DSM 22024</strain>
    </source>
</reference>
<dbReference type="STRING" id="117157.SAMN04489717_3750"/>
<dbReference type="PANTHER" id="PTHR43818">
    <property type="entry name" value="BCDNA.GH03377"/>
    <property type="match status" value="1"/>
</dbReference>
<accession>A0A1H1US09</accession>